<feature type="domain" description="Aldehyde dehydrogenase" evidence="1">
    <location>
        <begin position="89"/>
        <end position="473"/>
    </location>
</feature>
<organism evidence="2 3">
    <name type="scientific">Photinus pyralis</name>
    <name type="common">Common eastern firefly</name>
    <name type="synonym">Lampyris pyralis</name>
    <dbReference type="NCBI Taxonomy" id="7054"/>
    <lineage>
        <taxon>Eukaryota</taxon>
        <taxon>Metazoa</taxon>
        <taxon>Ecdysozoa</taxon>
        <taxon>Arthropoda</taxon>
        <taxon>Hexapoda</taxon>
        <taxon>Insecta</taxon>
        <taxon>Pterygota</taxon>
        <taxon>Neoptera</taxon>
        <taxon>Endopterygota</taxon>
        <taxon>Coleoptera</taxon>
        <taxon>Polyphaga</taxon>
        <taxon>Elateriformia</taxon>
        <taxon>Elateroidea</taxon>
        <taxon>Lampyridae</taxon>
        <taxon>Lampyrinae</taxon>
        <taxon>Photinus</taxon>
    </lineage>
</organism>
<dbReference type="InParanoid" id="A0A5N4AWC8"/>
<keyword evidence="3" id="KW-1185">Reference proteome</keyword>
<evidence type="ECO:0000259" key="1">
    <source>
        <dbReference type="Pfam" id="PF00171"/>
    </source>
</evidence>
<dbReference type="InterPro" id="IPR016162">
    <property type="entry name" value="Ald_DH_N"/>
</dbReference>
<dbReference type="AlphaFoldDB" id="A0A5N4AWC8"/>
<dbReference type="InterPro" id="IPR016161">
    <property type="entry name" value="Ald_DH/histidinol_DH"/>
</dbReference>
<dbReference type="Pfam" id="PF00171">
    <property type="entry name" value="Aldedh"/>
    <property type="match status" value="2"/>
</dbReference>
<feature type="domain" description="Aldehyde dehydrogenase" evidence="1">
    <location>
        <begin position="508"/>
        <end position="680"/>
    </location>
</feature>
<evidence type="ECO:0000313" key="3">
    <source>
        <dbReference type="Proteomes" id="UP000327044"/>
    </source>
</evidence>
<dbReference type="GO" id="GO:0016620">
    <property type="term" value="F:oxidoreductase activity, acting on the aldehyde or oxo group of donors, NAD or NADP as acceptor"/>
    <property type="evidence" value="ECO:0007669"/>
    <property type="project" value="InterPro"/>
</dbReference>
<protein>
    <recommendedName>
        <fullName evidence="1">Aldehyde dehydrogenase domain-containing protein</fullName>
    </recommendedName>
</protein>
<dbReference type="InterPro" id="IPR016163">
    <property type="entry name" value="Ald_DH_C"/>
</dbReference>
<proteinExistence type="predicted"/>
<dbReference type="PANTHER" id="PTHR11699">
    <property type="entry name" value="ALDEHYDE DEHYDROGENASE-RELATED"/>
    <property type="match status" value="1"/>
</dbReference>
<accession>A0A5N4AWC8</accession>
<dbReference type="SUPFAM" id="SSF53720">
    <property type="entry name" value="ALDH-like"/>
    <property type="match status" value="2"/>
</dbReference>
<dbReference type="OrthoDB" id="310895at2759"/>
<dbReference type="EMBL" id="VVIM01000002">
    <property type="protein sequence ID" value="KAB0801627.1"/>
    <property type="molecule type" value="Genomic_DNA"/>
</dbReference>
<dbReference type="Gene3D" id="3.40.309.10">
    <property type="entry name" value="Aldehyde Dehydrogenase, Chain A, domain 2"/>
    <property type="match status" value="1"/>
</dbReference>
<comment type="caution">
    <text evidence="2">The sequence shown here is derived from an EMBL/GenBank/DDBJ whole genome shotgun (WGS) entry which is preliminary data.</text>
</comment>
<name>A0A5N4AWC8_PHOPY</name>
<reference evidence="2 3" key="1">
    <citation type="journal article" date="2018" name="Elife">
        <title>Firefly genomes illuminate parallel origins of bioluminescence in beetles.</title>
        <authorList>
            <person name="Fallon T.R."/>
            <person name="Lower S.E."/>
            <person name="Chang C.H."/>
            <person name="Bessho-Uehara M."/>
            <person name="Martin G.J."/>
            <person name="Bewick A.J."/>
            <person name="Behringer M."/>
            <person name="Debat H.J."/>
            <person name="Wong I."/>
            <person name="Day J.C."/>
            <person name="Suvorov A."/>
            <person name="Silva C.J."/>
            <person name="Stanger-Hall K.F."/>
            <person name="Hall D.W."/>
            <person name="Schmitz R.J."/>
            <person name="Nelson D.R."/>
            <person name="Lewis S.M."/>
            <person name="Shigenobu S."/>
            <person name="Bybee S.M."/>
            <person name="Larracuente A.M."/>
            <person name="Oba Y."/>
            <person name="Weng J.K."/>
        </authorList>
    </citation>
    <scope>NUCLEOTIDE SEQUENCE [LARGE SCALE GENOMIC DNA]</scope>
    <source>
        <strain evidence="2">1611_PpyrPB1</strain>
        <tissue evidence="2">Whole body</tissue>
    </source>
</reference>
<dbReference type="Proteomes" id="UP000327044">
    <property type="component" value="Unassembled WGS sequence"/>
</dbReference>
<evidence type="ECO:0000313" key="2">
    <source>
        <dbReference type="EMBL" id="KAB0801627.1"/>
    </source>
</evidence>
<dbReference type="Gene3D" id="3.40.605.10">
    <property type="entry name" value="Aldehyde Dehydrogenase, Chain A, domain 1"/>
    <property type="match status" value="2"/>
</dbReference>
<dbReference type="InterPro" id="IPR015590">
    <property type="entry name" value="Aldehyde_DH_dom"/>
</dbReference>
<sequence length="721" mass="79049">MGHENGSKSIKSTTIKQVFRTMDYGTITENVSSAKAWLEDLAAIGAYKRDIVLSYGKSLLVHSKGLDIPIQVISPLPEDVDEIVAANKSDWTGKQRSVLLYKLSIELENNSSLICQLEVLIRGILSKHAMSSLHLLIDHLRFYSGYAATNEKKIEGVSLSVVSDDVFLSAFGNILGPALAAGGDVILQTEPRISVLATLFKQLAEKVGFPKNAIRLLPGDVNLTNLLQNDSIGFINCFGKVLGKTFPNLESLVKAPVIAVTKTKGPMIVFNNADLESASDAVINAAWGSATVLPWSLSIVMVQEDVYEVFVSKLNDHLSKVRIGPAYEKLADVSSVHESQLFNIQKVVEEAKVVGLQVLQSTSQSSQFQTTVILGGDVLKNVSLEQSDVAVVTVIAFRHINEALSLSNNFKSKMGVSVWTENIGLANELAQKLQFSNVWINSFAKFSASHSTYLDKNSGVGYIGGVDGACEYYKNGSDPEKLTFDISAARSFYLHDIDGFYGNLVGRSVSSAVVSSKKGYDLWKKGNISDRFRMLANLSFALESRKELISKNTGVPCFILDYWVSTTYKLYAQFADVGQVEHKGSHVIRTCREPVGIIVIDESNSLSTLFDCVIGSLLLGNAVIVLNLHEKLIDFYAEIYQLLATAKFPSGVFNVILNCQNDTFDSLLSFDDLNTFITFTRRPNMKIGNIKRICDGRMSSSLLSYVTKTKNVWSSIGHSVL</sequence>
<gene>
    <name evidence="2" type="ORF">PPYR_03813</name>
</gene>